<dbReference type="EMBL" id="CAJVQC010019356">
    <property type="protein sequence ID" value="CAG8700663.1"/>
    <property type="molecule type" value="Genomic_DNA"/>
</dbReference>
<organism evidence="1 2">
    <name type="scientific">Racocetra persica</name>
    <dbReference type="NCBI Taxonomy" id="160502"/>
    <lineage>
        <taxon>Eukaryota</taxon>
        <taxon>Fungi</taxon>
        <taxon>Fungi incertae sedis</taxon>
        <taxon>Mucoromycota</taxon>
        <taxon>Glomeromycotina</taxon>
        <taxon>Glomeromycetes</taxon>
        <taxon>Diversisporales</taxon>
        <taxon>Gigasporaceae</taxon>
        <taxon>Racocetra</taxon>
    </lineage>
</organism>
<comment type="caution">
    <text evidence="1">The sequence shown here is derived from an EMBL/GenBank/DDBJ whole genome shotgun (WGS) entry which is preliminary data.</text>
</comment>
<protein>
    <submittedName>
        <fullName evidence="1">13536_t:CDS:1</fullName>
    </submittedName>
</protein>
<gene>
    <name evidence="1" type="ORF">RPERSI_LOCUS10010</name>
</gene>
<dbReference type="Proteomes" id="UP000789920">
    <property type="component" value="Unassembled WGS sequence"/>
</dbReference>
<reference evidence="1" key="1">
    <citation type="submission" date="2021-06" db="EMBL/GenBank/DDBJ databases">
        <authorList>
            <person name="Kallberg Y."/>
            <person name="Tangrot J."/>
            <person name="Rosling A."/>
        </authorList>
    </citation>
    <scope>NUCLEOTIDE SEQUENCE</scope>
    <source>
        <strain evidence="1">MA461A</strain>
    </source>
</reference>
<sequence length="574" mass="67300">PIDDEFLRKCFIEHLRTSQTDTPKLEDFLYYVQNASNNRILSCHRTSIHKMFFTQIRIIASLHEQTPDIRKLYETISISFDKKYLKKIAQNQIYDNLIIYFQPPIAIVFEFAIETYLNNILDTKYLDITRREEDEADNNNGGFRWELNSCDDSNQLYEFERVVNEMIKDRRKSILKLSIKDRKQKIFDKWIEIEKACDLFQLTYLTSYNKEFIVKDIFDPFYCMTIDLVKDYNLWSYILGQNLQQIKDKSKGLFNFITPEDIVEINLAAKNYFDNFDPQNISFESSPDQDISIEYSLPHIDISLKGSYSNSTITSINEILQSCPEHPTYCSYERKSHFFESPFEDREIFDPQIFNQYSLESGQSSSELNINDEIQDTIIINNQKPKAYKRYSKNGMSTVVVKDLKTPEKYEKGVITSKKKYRKKVDVAISYRVIKGTNEIGEQFGYFYPLLGEVKLPGINGEDDYKKNVRALNDNFNTIIKHYSKKATRISNKLQSLFDDIKLGGIHASDPEMGQMINLLYCIKQAVRKFIKDMKDIEKEIEKINQSSDEFIEESDKPGKFLKNNILSIPSSPK</sequence>
<feature type="non-terminal residue" evidence="1">
    <location>
        <position position="1"/>
    </location>
</feature>
<proteinExistence type="predicted"/>
<accession>A0ACA9PDT1</accession>
<evidence type="ECO:0000313" key="2">
    <source>
        <dbReference type="Proteomes" id="UP000789920"/>
    </source>
</evidence>
<keyword evidence="2" id="KW-1185">Reference proteome</keyword>
<evidence type="ECO:0000313" key="1">
    <source>
        <dbReference type="EMBL" id="CAG8700663.1"/>
    </source>
</evidence>
<name>A0ACA9PDT1_9GLOM</name>